<dbReference type="PRINTS" id="PR00143">
    <property type="entry name" value="CITRTSNTHASE"/>
</dbReference>
<evidence type="ECO:0000256" key="1">
    <source>
        <dbReference type="RuleBase" id="RU000441"/>
    </source>
</evidence>
<comment type="caution">
    <text evidence="2">The sequence shown here is derived from an EMBL/GenBank/DDBJ whole genome shotgun (WGS) entry which is preliminary data.</text>
</comment>
<dbReference type="EMBL" id="CAJVPI010002995">
    <property type="protein sequence ID" value="CAG8652620.1"/>
    <property type="molecule type" value="Genomic_DNA"/>
</dbReference>
<dbReference type="OrthoDB" id="8017587at2759"/>
<sequence>MSTACSSIRTTFRYLTVRNASHNTLRAFGSGGRYLHTTKAQSLKERIAELIPIKQEEVRQVKKDHGYKALGPVTVDMAYGGMRGVKGLIWEGSVLDPDEGIRFRGLTIPECQTLLPRAPGGEEPLPEGLFWLLATGEVPTEDQVKHLSLEWAGRSDIPKFVEEIIDLCPNTLHPMSQFSLAITALQQESNFAAAYQRGVNKSEYWSYAFEDAMDLIAKLPNIAGRIYRNVFKDGKVSPIEKDRDYSYNLANVLGFTGDPQFVELLRLYLTIHSDHEGGNVSAHTTRLVSSALSDPYLSFAAAMDGLAGPLHGLANQEVIRWVLKLRDEIGESPSDDTIKKYVWDTLKSGQ</sequence>
<organism evidence="2 3">
    <name type="scientific">Paraglomus brasilianum</name>
    <dbReference type="NCBI Taxonomy" id="144538"/>
    <lineage>
        <taxon>Eukaryota</taxon>
        <taxon>Fungi</taxon>
        <taxon>Fungi incertae sedis</taxon>
        <taxon>Mucoromycota</taxon>
        <taxon>Glomeromycotina</taxon>
        <taxon>Glomeromycetes</taxon>
        <taxon>Paraglomerales</taxon>
        <taxon>Paraglomeraceae</taxon>
        <taxon>Paraglomus</taxon>
    </lineage>
</organism>
<reference evidence="2" key="1">
    <citation type="submission" date="2021-06" db="EMBL/GenBank/DDBJ databases">
        <authorList>
            <person name="Kallberg Y."/>
            <person name="Tangrot J."/>
            <person name="Rosling A."/>
        </authorList>
    </citation>
    <scope>NUCLEOTIDE SEQUENCE</scope>
    <source>
        <strain evidence="2">BR232B</strain>
    </source>
</reference>
<dbReference type="Gene3D" id="1.10.580.10">
    <property type="entry name" value="Citrate Synthase, domain 1"/>
    <property type="match status" value="1"/>
</dbReference>
<protein>
    <recommendedName>
        <fullName evidence="1">Citrate synthase</fullName>
    </recommendedName>
</protein>
<proteinExistence type="inferred from homology"/>
<gene>
    <name evidence="2" type="ORF">PBRASI_LOCUS10343</name>
</gene>
<dbReference type="InterPro" id="IPR002020">
    <property type="entry name" value="Citrate_synthase"/>
</dbReference>
<dbReference type="FunFam" id="1.10.580.10:FF:000001">
    <property type="entry name" value="Citrate synthase"/>
    <property type="match status" value="1"/>
</dbReference>
<dbReference type="PANTHER" id="PTHR11739:SF8">
    <property type="entry name" value="CITRATE SYNTHASE, MITOCHONDRIAL"/>
    <property type="match status" value="1"/>
</dbReference>
<dbReference type="Proteomes" id="UP000789739">
    <property type="component" value="Unassembled WGS sequence"/>
</dbReference>
<evidence type="ECO:0000313" key="2">
    <source>
        <dbReference type="EMBL" id="CAG8652620.1"/>
    </source>
</evidence>
<comment type="similarity">
    <text evidence="1">Belongs to the citrate synthase family.</text>
</comment>
<dbReference type="PANTHER" id="PTHR11739">
    <property type="entry name" value="CITRATE SYNTHASE"/>
    <property type="match status" value="1"/>
</dbReference>
<dbReference type="GO" id="GO:0046912">
    <property type="term" value="F:acyltransferase activity, acyl groups converted into alkyl on transfer"/>
    <property type="evidence" value="ECO:0007669"/>
    <property type="project" value="InterPro"/>
</dbReference>
<keyword evidence="3" id="KW-1185">Reference proteome</keyword>
<dbReference type="GO" id="GO:0005759">
    <property type="term" value="C:mitochondrial matrix"/>
    <property type="evidence" value="ECO:0007669"/>
    <property type="project" value="TreeGrafter"/>
</dbReference>
<accession>A0A9N9DVJ5</accession>
<dbReference type="SUPFAM" id="SSF48256">
    <property type="entry name" value="Citrate synthase"/>
    <property type="match status" value="1"/>
</dbReference>
<dbReference type="Pfam" id="PF00285">
    <property type="entry name" value="Citrate_synt"/>
    <property type="match status" value="1"/>
</dbReference>
<name>A0A9N9DVJ5_9GLOM</name>
<dbReference type="InterPro" id="IPR016142">
    <property type="entry name" value="Citrate_synth-like_lrg_a-sub"/>
</dbReference>
<dbReference type="GO" id="GO:0005975">
    <property type="term" value="P:carbohydrate metabolic process"/>
    <property type="evidence" value="ECO:0007669"/>
    <property type="project" value="TreeGrafter"/>
</dbReference>
<dbReference type="AlphaFoldDB" id="A0A9N9DVJ5"/>
<feature type="non-terminal residue" evidence="2">
    <location>
        <position position="1"/>
    </location>
</feature>
<keyword evidence="1" id="KW-0808">Transferase</keyword>
<dbReference type="InterPro" id="IPR036969">
    <property type="entry name" value="Citrate_synthase_sf"/>
</dbReference>
<evidence type="ECO:0000313" key="3">
    <source>
        <dbReference type="Proteomes" id="UP000789739"/>
    </source>
</evidence>
<dbReference type="GO" id="GO:0006099">
    <property type="term" value="P:tricarboxylic acid cycle"/>
    <property type="evidence" value="ECO:0007669"/>
    <property type="project" value="TreeGrafter"/>
</dbReference>